<protein>
    <recommendedName>
        <fullName evidence="3 6">Alanine racemase</fullName>
        <ecNumber evidence="3 6">5.1.1.1</ecNumber>
    </recommendedName>
</protein>
<dbReference type="AlphaFoldDB" id="A0A939JA78"/>
<dbReference type="GO" id="GO:0005829">
    <property type="term" value="C:cytosol"/>
    <property type="evidence" value="ECO:0007669"/>
    <property type="project" value="TreeGrafter"/>
</dbReference>
<dbReference type="SMART" id="SM01005">
    <property type="entry name" value="Ala_racemase_C"/>
    <property type="match status" value="1"/>
</dbReference>
<dbReference type="PRINTS" id="PR00992">
    <property type="entry name" value="ALARACEMASE"/>
</dbReference>
<dbReference type="Gene3D" id="2.40.37.10">
    <property type="entry name" value="Lyase, Ornithine Decarboxylase, Chain A, domain 1"/>
    <property type="match status" value="1"/>
</dbReference>
<evidence type="ECO:0000256" key="8">
    <source>
        <dbReference type="PIRSR" id="PIRSR600821-52"/>
    </source>
</evidence>
<dbReference type="InterPro" id="IPR011079">
    <property type="entry name" value="Ala_racemase_C"/>
</dbReference>
<accession>A0A939JA78</accession>
<dbReference type="InterPro" id="IPR001608">
    <property type="entry name" value="Ala_racemase_N"/>
</dbReference>
<dbReference type="Proteomes" id="UP000664779">
    <property type="component" value="Unassembled WGS sequence"/>
</dbReference>
<dbReference type="NCBIfam" id="TIGR00492">
    <property type="entry name" value="alr"/>
    <property type="match status" value="1"/>
</dbReference>
<comment type="caution">
    <text evidence="10">The sequence shown here is derived from an EMBL/GenBank/DDBJ whole genome shotgun (WGS) entry which is preliminary data.</text>
</comment>
<evidence type="ECO:0000256" key="1">
    <source>
        <dbReference type="ARBA" id="ARBA00000316"/>
    </source>
</evidence>
<dbReference type="HAMAP" id="MF_01201">
    <property type="entry name" value="Ala_racemase"/>
    <property type="match status" value="1"/>
</dbReference>
<dbReference type="Pfam" id="PF00842">
    <property type="entry name" value="Ala_racemase_C"/>
    <property type="match status" value="1"/>
</dbReference>
<comment type="pathway">
    <text evidence="6">Amino-acid biosynthesis; D-alanine biosynthesis; D-alanine from L-alanine: step 1/1.</text>
</comment>
<name>A0A939JA78_9HYPH</name>
<evidence type="ECO:0000313" key="11">
    <source>
        <dbReference type="Proteomes" id="UP000664779"/>
    </source>
</evidence>
<feature type="domain" description="Alanine racemase C-terminal" evidence="9">
    <location>
        <begin position="244"/>
        <end position="375"/>
    </location>
</feature>
<feature type="binding site" evidence="6 8">
    <location>
        <position position="143"/>
    </location>
    <ligand>
        <name>substrate</name>
    </ligand>
</feature>
<dbReference type="SUPFAM" id="SSF50621">
    <property type="entry name" value="Alanine racemase C-terminal domain-like"/>
    <property type="match status" value="1"/>
</dbReference>
<organism evidence="10 11">
    <name type="scientific">Roseibium limicola</name>
    <dbReference type="NCBI Taxonomy" id="2816037"/>
    <lineage>
        <taxon>Bacteria</taxon>
        <taxon>Pseudomonadati</taxon>
        <taxon>Pseudomonadota</taxon>
        <taxon>Alphaproteobacteria</taxon>
        <taxon>Hyphomicrobiales</taxon>
        <taxon>Stappiaceae</taxon>
        <taxon>Roseibium</taxon>
    </lineage>
</organism>
<feature type="binding site" evidence="6 8">
    <location>
        <position position="318"/>
    </location>
    <ligand>
        <name>substrate</name>
    </ligand>
</feature>
<evidence type="ECO:0000313" key="10">
    <source>
        <dbReference type="EMBL" id="MBO0346163.1"/>
    </source>
</evidence>
<dbReference type="InterPro" id="IPR029066">
    <property type="entry name" value="PLP-binding_barrel"/>
</dbReference>
<dbReference type="Pfam" id="PF01168">
    <property type="entry name" value="Ala_racemase_N"/>
    <property type="match status" value="1"/>
</dbReference>
<evidence type="ECO:0000256" key="3">
    <source>
        <dbReference type="ARBA" id="ARBA00013089"/>
    </source>
</evidence>
<comment type="function">
    <text evidence="6">Catalyzes the interconversion of L-alanine and D-alanine. May also act on other amino acids.</text>
</comment>
<evidence type="ECO:0000256" key="4">
    <source>
        <dbReference type="ARBA" id="ARBA00022898"/>
    </source>
</evidence>
<evidence type="ECO:0000259" key="9">
    <source>
        <dbReference type="SMART" id="SM01005"/>
    </source>
</evidence>
<dbReference type="PANTHER" id="PTHR30511">
    <property type="entry name" value="ALANINE RACEMASE"/>
    <property type="match status" value="1"/>
</dbReference>
<feature type="active site" description="Proton acceptor; specific for L-alanine" evidence="6">
    <location>
        <position position="265"/>
    </location>
</feature>
<evidence type="ECO:0000256" key="6">
    <source>
        <dbReference type="HAMAP-Rule" id="MF_01201"/>
    </source>
</evidence>
<dbReference type="CDD" id="cd00430">
    <property type="entry name" value="PLPDE_III_AR"/>
    <property type="match status" value="1"/>
</dbReference>
<feature type="active site" description="Proton acceptor; specific for D-alanine" evidence="6">
    <location>
        <position position="45"/>
    </location>
</feature>
<gene>
    <name evidence="10" type="primary">alr</name>
    <name evidence="10" type="ORF">J0X15_13100</name>
</gene>
<dbReference type="GO" id="GO:0008784">
    <property type="term" value="F:alanine racemase activity"/>
    <property type="evidence" value="ECO:0007669"/>
    <property type="project" value="UniProtKB-UniRule"/>
</dbReference>
<reference evidence="10" key="1">
    <citation type="submission" date="2021-03" db="EMBL/GenBank/DDBJ databases">
        <title>Roseibium sp. CAU 1637 isolated from Incheon.</title>
        <authorList>
            <person name="Kim W."/>
        </authorList>
    </citation>
    <scope>NUCLEOTIDE SEQUENCE</scope>
    <source>
        <strain evidence="10">CAU 1637</strain>
    </source>
</reference>
<comment type="cofactor">
    <cofactor evidence="2 6 7">
        <name>pyridoxal 5'-phosphate</name>
        <dbReference type="ChEBI" id="CHEBI:597326"/>
    </cofactor>
</comment>
<evidence type="ECO:0000256" key="2">
    <source>
        <dbReference type="ARBA" id="ARBA00001933"/>
    </source>
</evidence>
<dbReference type="RefSeq" id="WP_206941508.1">
    <property type="nucleotide sequence ID" value="NZ_JAFLNF010000005.1"/>
</dbReference>
<keyword evidence="5 6" id="KW-0413">Isomerase</keyword>
<dbReference type="Gene3D" id="3.20.20.10">
    <property type="entry name" value="Alanine racemase"/>
    <property type="match status" value="1"/>
</dbReference>
<dbReference type="InterPro" id="IPR000821">
    <property type="entry name" value="Ala_racemase"/>
</dbReference>
<proteinExistence type="inferred from homology"/>
<keyword evidence="4 6" id="KW-0663">Pyridoxal phosphate</keyword>
<dbReference type="PANTHER" id="PTHR30511:SF0">
    <property type="entry name" value="ALANINE RACEMASE, CATABOLIC-RELATED"/>
    <property type="match status" value="1"/>
</dbReference>
<evidence type="ECO:0000256" key="7">
    <source>
        <dbReference type="PIRSR" id="PIRSR600821-50"/>
    </source>
</evidence>
<comment type="similarity">
    <text evidence="6">Belongs to the alanine racemase family.</text>
</comment>
<dbReference type="SUPFAM" id="SSF51419">
    <property type="entry name" value="PLP-binding barrel"/>
    <property type="match status" value="1"/>
</dbReference>
<dbReference type="GO" id="GO:0030632">
    <property type="term" value="P:D-alanine biosynthetic process"/>
    <property type="evidence" value="ECO:0007669"/>
    <property type="project" value="UniProtKB-UniRule"/>
</dbReference>
<evidence type="ECO:0000256" key="5">
    <source>
        <dbReference type="ARBA" id="ARBA00023235"/>
    </source>
</evidence>
<dbReference type="EC" id="5.1.1.1" evidence="3 6"/>
<dbReference type="EMBL" id="JAFLNF010000005">
    <property type="protein sequence ID" value="MBO0346163.1"/>
    <property type="molecule type" value="Genomic_DNA"/>
</dbReference>
<comment type="catalytic activity">
    <reaction evidence="1 6">
        <text>L-alanine = D-alanine</text>
        <dbReference type="Rhea" id="RHEA:20249"/>
        <dbReference type="ChEBI" id="CHEBI:57416"/>
        <dbReference type="ChEBI" id="CHEBI:57972"/>
        <dbReference type="EC" id="5.1.1.1"/>
    </reaction>
</comment>
<sequence length="386" mass="40977">MTSQRPLPDSHAGGVLTIDTDAIAANWSLIASQLASGCSCAATIKADAYGTGAKITSKRLWDEGCTTFCVALPGEALEVRKVLPQAKIYVLDGLFPDTAETLASNSLVPVLGSEEEIREWAGFCRTAGQAFPAAIHIDTGMNRLGLRPEQFSSMMGDAALINSFSLDLLLTHLACGSDPNHPMNGRQLSAFREVTAPFSQIPRSLANSAGVLMGKEFHFDMARPGISLYGGKALDTQANTMAAVARVEARVMTVRSVPAGETVGYAASRTARRDTRIAMVAAGYADGMLRLTGSTDASEGGYGWIEGHIAPLFGRISMDMMALDVTDVPQGIVKRGSLVEILGPNVAASDLASYAQTIDYEYLTGLGKRYRRHYGRLPAPGARPGD</sequence>
<feature type="modified residue" description="N6-(pyridoxal phosphate)lysine" evidence="6 7">
    <location>
        <position position="45"/>
    </location>
</feature>
<dbReference type="InterPro" id="IPR009006">
    <property type="entry name" value="Ala_racemase/Decarboxylase_C"/>
</dbReference>
<dbReference type="GO" id="GO:0030170">
    <property type="term" value="F:pyridoxal phosphate binding"/>
    <property type="evidence" value="ECO:0007669"/>
    <property type="project" value="UniProtKB-UniRule"/>
</dbReference>
<keyword evidence="11" id="KW-1185">Reference proteome</keyword>